<dbReference type="Proteomes" id="UP000808337">
    <property type="component" value="Unassembled WGS sequence"/>
</dbReference>
<dbReference type="InterPro" id="IPR051156">
    <property type="entry name" value="Mito/Outer_Membr_Metalloprot"/>
</dbReference>
<accession>A0A9D7STE4</accession>
<dbReference type="GO" id="GO:0004222">
    <property type="term" value="F:metalloendopeptidase activity"/>
    <property type="evidence" value="ECO:0007669"/>
    <property type="project" value="InterPro"/>
</dbReference>
<evidence type="ECO:0000256" key="2">
    <source>
        <dbReference type="ARBA" id="ARBA00022670"/>
    </source>
</evidence>
<dbReference type="GO" id="GO:0016020">
    <property type="term" value="C:membrane"/>
    <property type="evidence" value="ECO:0007669"/>
    <property type="project" value="TreeGrafter"/>
</dbReference>
<organism evidence="8 9">
    <name type="scientific">Candidatus Opimibacter skivensis</name>
    <dbReference type="NCBI Taxonomy" id="2982028"/>
    <lineage>
        <taxon>Bacteria</taxon>
        <taxon>Pseudomonadati</taxon>
        <taxon>Bacteroidota</taxon>
        <taxon>Saprospiria</taxon>
        <taxon>Saprospirales</taxon>
        <taxon>Saprospiraceae</taxon>
        <taxon>Candidatus Opimibacter</taxon>
    </lineage>
</organism>
<keyword evidence="6 8" id="KW-0482">Metalloprotease</keyword>
<dbReference type="CDD" id="cd07333">
    <property type="entry name" value="M48C_bepA_like"/>
    <property type="match status" value="1"/>
</dbReference>
<proteinExistence type="predicted"/>
<evidence type="ECO:0000256" key="3">
    <source>
        <dbReference type="ARBA" id="ARBA00022723"/>
    </source>
</evidence>
<evidence type="ECO:0000256" key="4">
    <source>
        <dbReference type="ARBA" id="ARBA00022801"/>
    </source>
</evidence>
<comment type="caution">
    <text evidence="8">The sequence shown here is derived from an EMBL/GenBank/DDBJ whole genome shotgun (WGS) entry which is preliminary data.</text>
</comment>
<reference evidence="8 9" key="1">
    <citation type="submission" date="2020-10" db="EMBL/GenBank/DDBJ databases">
        <title>Connecting structure to function with the recovery of over 1000 high-quality activated sludge metagenome-assembled genomes encoding full-length rRNA genes using long-read sequencing.</title>
        <authorList>
            <person name="Singleton C.M."/>
            <person name="Petriglieri F."/>
            <person name="Kristensen J.M."/>
            <person name="Kirkegaard R.H."/>
            <person name="Michaelsen T.Y."/>
            <person name="Andersen M.H."/>
            <person name="Karst S.M."/>
            <person name="Dueholm M.S."/>
            <person name="Nielsen P.H."/>
            <person name="Albertsen M."/>
        </authorList>
    </citation>
    <scope>NUCLEOTIDE SEQUENCE [LARGE SCALE GENOMIC DNA]</scope>
    <source>
        <strain evidence="8">Ribe_18-Q3-R11-54_MAXAC.273</strain>
    </source>
</reference>
<dbReference type="PANTHER" id="PTHR22726">
    <property type="entry name" value="METALLOENDOPEPTIDASE OMA1"/>
    <property type="match status" value="1"/>
</dbReference>
<feature type="domain" description="Peptidase M48" evidence="7">
    <location>
        <begin position="70"/>
        <end position="245"/>
    </location>
</feature>
<dbReference type="PANTHER" id="PTHR22726:SF1">
    <property type="entry name" value="METALLOENDOPEPTIDASE OMA1, MITOCHONDRIAL"/>
    <property type="match status" value="1"/>
</dbReference>
<comment type="cofactor">
    <cofactor evidence="1">
        <name>Zn(2+)</name>
        <dbReference type="ChEBI" id="CHEBI:29105"/>
    </cofactor>
</comment>
<dbReference type="AlphaFoldDB" id="A0A9D7STE4"/>
<dbReference type="GO" id="GO:0051603">
    <property type="term" value="P:proteolysis involved in protein catabolic process"/>
    <property type="evidence" value="ECO:0007669"/>
    <property type="project" value="TreeGrafter"/>
</dbReference>
<sequence>MKSGNSSVIFKFTFLICFFFIAACAINPVSGKKEFVLMSEQQEIALGAESDPQVIAEYGLYDNQALQDFINTRGQEMVKISHRPNLKFTYRIVDSPVVNAFAVPGGYVYFTRGIMAYFNNEAEFAGVLGHETGHITARHGVEQYTKSTIANVLLIGGMVVSKEFAAFANTAQTALSLLFLKYSRDDESQADQLGAEYSTKVDFDAHQMADFFKTLKSLSDDSGGSLPTFLSTHPDPSDRYNKVDKAATEWQAKYPGETFKVNRDKYLKMVDGIVFGDDPRQGFVEAGVFYHPEFKFQFPVPSNWQLQNSPSQVQMAPSNGKALMIFTIAEGNSLQTAATTTATNLKLTVTNSRQLTVNGFAAMEVLSTQDTQDPNTGTTTSIAVKSMYIQYKQNIYVFHGVSTPGDFQSYASQFDKTMTGFKELKDQAKINVKPDRIKVVSVAKSGTLTQALQAAGVPADRIKEFAIVNGMSQSDQVSAGTLIKVLGK</sequence>
<keyword evidence="2" id="KW-0645">Protease</keyword>
<dbReference type="EMBL" id="JADKGY010000001">
    <property type="protein sequence ID" value="MBK9981487.1"/>
    <property type="molecule type" value="Genomic_DNA"/>
</dbReference>
<name>A0A9D7STE4_9BACT</name>
<keyword evidence="3" id="KW-0479">Metal-binding</keyword>
<protein>
    <submittedName>
        <fullName evidence="8">M48 family metalloprotease</fullName>
    </submittedName>
</protein>
<evidence type="ECO:0000313" key="9">
    <source>
        <dbReference type="Proteomes" id="UP000808337"/>
    </source>
</evidence>
<dbReference type="Pfam" id="PF01435">
    <property type="entry name" value="Peptidase_M48"/>
    <property type="match status" value="1"/>
</dbReference>
<evidence type="ECO:0000313" key="8">
    <source>
        <dbReference type="EMBL" id="MBK9981487.1"/>
    </source>
</evidence>
<dbReference type="PROSITE" id="PS51257">
    <property type="entry name" value="PROKAR_LIPOPROTEIN"/>
    <property type="match status" value="1"/>
</dbReference>
<gene>
    <name evidence="8" type="ORF">IPP15_03520</name>
</gene>
<evidence type="ECO:0000259" key="7">
    <source>
        <dbReference type="Pfam" id="PF01435"/>
    </source>
</evidence>
<evidence type="ECO:0000256" key="1">
    <source>
        <dbReference type="ARBA" id="ARBA00001947"/>
    </source>
</evidence>
<keyword evidence="4" id="KW-0378">Hydrolase</keyword>
<evidence type="ECO:0000256" key="5">
    <source>
        <dbReference type="ARBA" id="ARBA00022833"/>
    </source>
</evidence>
<keyword evidence="5" id="KW-0862">Zinc</keyword>
<dbReference type="GO" id="GO:0046872">
    <property type="term" value="F:metal ion binding"/>
    <property type="evidence" value="ECO:0007669"/>
    <property type="project" value="UniProtKB-KW"/>
</dbReference>
<evidence type="ECO:0000256" key="6">
    <source>
        <dbReference type="ARBA" id="ARBA00023049"/>
    </source>
</evidence>
<dbReference type="Gene3D" id="3.30.2010.10">
    <property type="entry name" value="Metalloproteases ('zincins'), catalytic domain"/>
    <property type="match status" value="1"/>
</dbReference>
<dbReference type="InterPro" id="IPR001915">
    <property type="entry name" value="Peptidase_M48"/>
</dbReference>